<keyword evidence="4" id="KW-0804">Transcription</keyword>
<dbReference type="Proteomes" id="UP000197058">
    <property type="component" value="Chromosome"/>
</dbReference>
<dbReference type="PANTHER" id="PTHR34294">
    <property type="entry name" value="TRANSCRIPTIONAL REGULATOR-RELATED"/>
    <property type="match status" value="1"/>
</dbReference>
<evidence type="ECO:0000256" key="4">
    <source>
        <dbReference type="ARBA" id="ARBA00023163"/>
    </source>
</evidence>
<dbReference type="InterPro" id="IPR037171">
    <property type="entry name" value="NagB/RpiA_transferase-like"/>
</dbReference>
<dbReference type="RefSeq" id="WP_078354913.1">
    <property type="nucleotide sequence ID" value="NZ_CP022046.2"/>
</dbReference>
<dbReference type="InterPro" id="IPR009057">
    <property type="entry name" value="Homeodomain-like_sf"/>
</dbReference>
<name>A0AAI8GT08_MAMSC</name>
<dbReference type="InterPro" id="IPR051054">
    <property type="entry name" value="SorC_transcr_regulators"/>
</dbReference>
<comment type="similarity">
    <text evidence="1">Belongs to the SorC transcriptional regulatory family.</text>
</comment>
<protein>
    <submittedName>
        <fullName evidence="6">Sugar-binding transcriptional regulator</fullName>
    </submittedName>
</protein>
<gene>
    <name evidence="6" type="ORF">CEP64_02625</name>
</gene>
<evidence type="ECO:0000256" key="3">
    <source>
        <dbReference type="ARBA" id="ARBA00023125"/>
    </source>
</evidence>
<dbReference type="KEGG" id="sscu:CEP64_02625"/>
<dbReference type="PROSITE" id="PS50943">
    <property type="entry name" value="HTH_CROC1"/>
    <property type="match status" value="1"/>
</dbReference>
<dbReference type="GO" id="GO:0003677">
    <property type="term" value="F:DNA binding"/>
    <property type="evidence" value="ECO:0007669"/>
    <property type="project" value="UniProtKB-KW"/>
</dbReference>
<evidence type="ECO:0000313" key="7">
    <source>
        <dbReference type="Proteomes" id="UP000197058"/>
    </source>
</evidence>
<keyword evidence="2" id="KW-0805">Transcription regulation</keyword>
<evidence type="ECO:0000256" key="1">
    <source>
        <dbReference type="ARBA" id="ARBA00010466"/>
    </source>
</evidence>
<sequence>MDLQKNKDSIKIAKLYYQEGLSQEAIAKKLNISRPTISRLLNHAKNQGFVTIKIDDPYQDAESLASLLKAKYNLKDCVVEHASYNDYSNIQTAIGKKTAEYLNKIVKSGDNIGISWGKTMYQVSQYLEQSHYKDIGIIQLKGGISFSDVDTRSHQILERFAQAYNATPRDLPLPVIFDVKEVKDMVEKDRHIKSILDQGRQVDVAIFTVGTVRDSSLLFKLGFLSEEEKERLKKSAVGDICSRFYNSKGEVADEAINNRTIGIELDALKGIEHSVLVAGGEHKIASIRGALEGKLSNILITDQYTAQALLDC</sequence>
<dbReference type="SUPFAM" id="SSF100950">
    <property type="entry name" value="NagB/RpiA/CoA transferase-like"/>
    <property type="match status" value="1"/>
</dbReference>
<organism evidence="6 7">
    <name type="scientific">Mammaliicoccus sciuri</name>
    <name type="common">Staphylococcus sciuri</name>
    <dbReference type="NCBI Taxonomy" id="1296"/>
    <lineage>
        <taxon>Bacteria</taxon>
        <taxon>Bacillati</taxon>
        <taxon>Bacillota</taxon>
        <taxon>Bacilli</taxon>
        <taxon>Bacillales</taxon>
        <taxon>Staphylococcaceae</taxon>
        <taxon>Mammaliicoccus</taxon>
    </lineage>
</organism>
<dbReference type="InterPro" id="IPR007324">
    <property type="entry name" value="Sugar-bd_dom_put"/>
</dbReference>
<reference evidence="7" key="1">
    <citation type="submission" date="2017-06" db="EMBL/GenBank/DDBJ databases">
        <title>FDA dAtabase for Regulatory Grade micrObial Sequences (FDA-ARGOS): Supporting development and validation of Infectious Disease Dx tests.</title>
        <authorList>
            <person name="Goldberg B."/>
            <person name="Campos J."/>
            <person name="Tallon L."/>
            <person name="Sadzewicz L."/>
            <person name="Sengamalay N."/>
            <person name="Ott S."/>
            <person name="Godinez A."/>
            <person name="Nagaraj S."/>
            <person name="Vavikolanu K."/>
            <person name="Nadendla S."/>
            <person name="George J."/>
            <person name="Geyer C."/>
            <person name="Sichtig H."/>
        </authorList>
    </citation>
    <scope>NUCLEOTIDE SEQUENCE [LARGE SCALE GENOMIC DNA]</scope>
    <source>
        <strain evidence="7">FDAARGOS_285</strain>
    </source>
</reference>
<dbReference type="Pfam" id="PF04198">
    <property type="entry name" value="Sugar-bind"/>
    <property type="match status" value="1"/>
</dbReference>
<dbReference type="GO" id="GO:0030246">
    <property type="term" value="F:carbohydrate binding"/>
    <property type="evidence" value="ECO:0007669"/>
    <property type="project" value="InterPro"/>
</dbReference>
<dbReference type="SUPFAM" id="SSF46689">
    <property type="entry name" value="Homeodomain-like"/>
    <property type="match status" value="1"/>
</dbReference>
<dbReference type="AlphaFoldDB" id="A0AAI8GT08"/>
<dbReference type="Gene3D" id="1.10.10.60">
    <property type="entry name" value="Homeodomain-like"/>
    <property type="match status" value="1"/>
</dbReference>
<dbReference type="Pfam" id="PF13384">
    <property type="entry name" value="HTH_23"/>
    <property type="match status" value="1"/>
</dbReference>
<keyword evidence="3" id="KW-0238">DNA-binding</keyword>
<dbReference type="Gene3D" id="3.40.50.1360">
    <property type="match status" value="1"/>
</dbReference>
<evidence type="ECO:0000259" key="5">
    <source>
        <dbReference type="PROSITE" id="PS50943"/>
    </source>
</evidence>
<dbReference type="InterPro" id="IPR001387">
    <property type="entry name" value="Cro/C1-type_HTH"/>
</dbReference>
<dbReference type="EMBL" id="CP022046">
    <property type="protein sequence ID" value="ASE33533.1"/>
    <property type="molecule type" value="Genomic_DNA"/>
</dbReference>
<proteinExistence type="inferred from homology"/>
<accession>A0AAI8GT08</accession>
<dbReference type="PANTHER" id="PTHR34294:SF1">
    <property type="entry name" value="TRANSCRIPTIONAL REGULATOR LSRR"/>
    <property type="match status" value="1"/>
</dbReference>
<feature type="domain" description="HTH cro/C1-type" evidence="5">
    <location>
        <begin position="12"/>
        <end position="42"/>
    </location>
</feature>
<evidence type="ECO:0000256" key="2">
    <source>
        <dbReference type="ARBA" id="ARBA00023015"/>
    </source>
</evidence>
<evidence type="ECO:0000313" key="6">
    <source>
        <dbReference type="EMBL" id="ASE33533.1"/>
    </source>
</evidence>